<dbReference type="STRING" id="247633.GP2143_11027"/>
<protein>
    <submittedName>
        <fullName evidence="9">Flagellin and related hook-associated protein</fullName>
    </submittedName>
</protein>
<feature type="domain" description="Flagellin C-terminal" evidence="8">
    <location>
        <begin position="343"/>
        <end position="423"/>
    </location>
</feature>
<evidence type="ECO:0000256" key="5">
    <source>
        <dbReference type="ARBA" id="ARBA00023143"/>
    </source>
</evidence>
<accession>A0YG75</accession>
<dbReference type="Gene3D" id="1.20.1330.10">
    <property type="entry name" value="f41 fragment of flagellin, N-terminal domain"/>
    <property type="match status" value="1"/>
</dbReference>
<name>A0YG75_9GAMM</name>
<dbReference type="SUPFAM" id="SSF64518">
    <property type="entry name" value="Phase 1 flagellin"/>
    <property type="match status" value="1"/>
</dbReference>
<dbReference type="InterPro" id="IPR013384">
    <property type="entry name" value="Flagell_FlgL"/>
</dbReference>
<comment type="similarity">
    <text evidence="3">Belongs to the bacterial flagellin family.</text>
</comment>
<gene>
    <name evidence="9" type="ORF">GP2143_11027</name>
</gene>
<evidence type="ECO:0000256" key="3">
    <source>
        <dbReference type="ARBA" id="ARBA00005709"/>
    </source>
</evidence>
<keyword evidence="9" id="KW-0966">Cell projection</keyword>
<feature type="domain" description="Flagellin N-terminal" evidence="7">
    <location>
        <begin position="15"/>
        <end position="142"/>
    </location>
</feature>
<dbReference type="AlphaFoldDB" id="A0YG75"/>
<evidence type="ECO:0000256" key="4">
    <source>
        <dbReference type="ARBA" id="ARBA00022525"/>
    </source>
</evidence>
<proteinExistence type="inferred from homology"/>
<keyword evidence="5" id="KW-0975">Bacterial flagellum</keyword>
<dbReference type="InterPro" id="IPR046358">
    <property type="entry name" value="Flagellin_C"/>
</dbReference>
<dbReference type="eggNOG" id="COG1344">
    <property type="taxonomic scope" value="Bacteria"/>
</dbReference>
<sequence length="424" mass="46498">MAIRFSFLQGFNNSVQDMQRLQQQTFETQAQIASGRRILAPSDDPVASAKIIQVNQELSRLDQYIDNADSVENRLNVAETQIEQVTTLLVRVRELTIQADALSVTQSDRQLIAKELDVRLEELLSIANTRDVNGEYIFAGYQGAEKPFEQMNGGGFVYNGDEGQRLVQVASSTEIPISDSGKRIFMDIDAVQTRVEAAGESGNSGTGVVTNSRVTNQGNYDANSYPDDYVIQFNSAGNQYDVYARTDILDGGLNTPLFSVANSGSPITIDANTTPQAVPTNLGWEITLDGIPADGDLFYVNSTQKQDVLTTIAKISEGMKSLGDSAVDQSAFDDLVAETLENLSAAEINMSEVKSEIGARQNTVDSVRSLHQQIELINNKVLSEIRDLDYAEALSRLSIETFTLEASQQSFVRISSLSLFNFLR</sequence>
<keyword evidence="10" id="KW-1185">Reference proteome</keyword>
<keyword evidence="9" id="KW-0969">Cilium</keyword>
<evidence type="ECO:0000259" key="8">
    <source>
        <dbReference type="Pfam" id="PF00700"/>
    </source>
</evidence>
<comment type="caution">
    <text evidence="9">The sequence shown here is derived from an EMBL/GenBank/DDBJ whole genome shotgun (WGS) entry which is preliminary data.</text>
</comment>
<evidence type="ECO:0000256" key="2">
    <source>
        <dbReference type="ARBA" id="ARBA00004613"/>
    </source>
</evidence>
<keyword evidence="4" id="KW-0964">Secreted</keyword>
<dbReference type="PANTHER" id="PTHR42792">
    <property type="entry name" value="FLAGELLIN"/>
    <property type="match status" value="1"/>
</dbReference>
<dbReference type="GO" id="GO:0009424">
    <property type="term" value="C:bacterial-type flagellum hook"/>
    <property type="evidence" value="ECO:0007669"/>
    <property type="project" value="InterPro"/>
</dbReference>
<dbReference type="Pfam" id="PF00669">
    <property type="entry name" value="Flagellin_N"/>
    <property type="match status" value="1"/>
</dbReference>
<evidence type="ECO:0000256" key="6">
    <source>
        <dbReference type="SAM" id="Coils"/>
    </source>
</evidence>
<evidence type="ECO:0000256" key="1">
    <source>
        <dbReference type="ARBA" id="ARBA00004365"/>
    </source>
</evidence>
<dbReference type="OrthoDB" id="9768249at2"/>
<keyword evidence="9" id="KW-0282">Flagellum</keyword>
<reference evidence="9 10" key="1">
    <citation type="journal article" date="2010" name="J. Bacteriol.">
        <title>Genome sequence of the oligotrophic marine Gammaproteobacterium HTCC2143, isolated from the Oregon Coast.</title>
        <authorList>
            <person name="Oh H.M."/>
            <person name="Kang I."/>
            <person name="Ferriera S."/>
            <person name="Giovannoni S.J."/>
            <person name="Cho J.C."/>
        </authorList>
    </citation>
    <scope>NUCLEOTIDE SEQUENCE [LARGE SCALE GENOMIC DNA]</scope>
    <source>
        <strain evidence="9 10">HTCC2143</strain>
    </source>
</reference>
<dbReference type="NCBIfam" id="TIGR02550">
    <property type="entry name" value="flagell_flgL"/>
    <property type="match status" value="1"/>
</dbReference>
<organism evidence="9 10">
    <name type="scientific">marine gamma proteobacterium HTCC2143</name>
    <dbReference type="NCBI Taxonomy" id="247633"/>
    <lineage>
        <taxon>Bacteria</taxon>
        <taxon>Pseudomonadati</taxon>
        <taxon>Pseudomonadota</taxon>
        <taxon>Gammaproteobacteria</taxon>
        <taxon>Cellvibrionales</taxon>
        <taxon>Spongiibacteraceae</taxon>
        <taxon>BD1-7 clade</taxon>
    </lineage>
</organism>
<dbReference type="InterPro" id="IPR001492">
    <property type="entry name" value="Flagellin"/>
</dbReference>
<evidence type="ECO:0000259" key="7">
    <source>
        <dbReference type="Pfam" id="PF00669"/>
    </source>
</evidence>
<feature type="coiled-coil region" evidence="6">
    <location>
        <begin position="54"/>
        <end position="88"/>
    </location>
</feature>
<dbReference type="Pfam" id="PF00700">
    <property type="entry name" value="Flagellin_C"/>
    <property type="match status" value="1"/>
</dbReference>
<dbReference type="EMBL" id="AAVT01000010">
    <property type="protein sequence ID" value="EAW30101.1"/>
    <property type="molecule type" value="Genomic_DNA"/>
</dbReference>
<dbReference type="PANTHER" id="PTHR42792:SF1">
    <property type="entry name" value="FLAGELLAR HOOK-ASSOCIATED PROTEIN 3"/>
    <property type="match status" value="1"/>
</dbReference>
<evidence type="ECO:0000313" key="10">
    <source>
        <dbReference type="Proteomes" id="UP000004931"/>
    </source>
</evidence>
<comment type="subcellular location">
    <subcellularLocation>
        <location evidence="1">Bacterial flagellum</location>
    </subcellularLocation>
    <subcellularLocation>
        <location evidence="2">Secreted</location>
    </subcellularLocation>
</comment>
<dbReference type="GO" id="GO:0005576">
    <property type="term" value="C:extracellular region"/>
    <property type="evidence" value="ECO:0007669"/>
    <property type="project" value="UniProtKB-SubCell"/>
</dbReference>
<keyword evidence="6" id="KW-0175">Coiled coil</keyword>
<dbReference type="Proteomes" id="UP000004931">
    <property type="component" value="Unassembled WGS sequence"/>
</dbReference>
<dbReference type="InterPro" id="IPR001029">
    <property type="entry name" value="Flagellin_N"/>
</dbReference>
<dbReference type="GO" id="GO:0005198">
    <property type="term" value="F:structural molecule activity"/>
    <property type="evidence" value="ECO:0007669"/>
    <property type="project" value="InterPro"/>
</dbReference>
<dbReference type="GO" id="GO:0071973">
    <property type="term" value="P:bacterial-type flagellum-dependent cell motility"/>
    <property type="evidence" value="ECO:0007669"/>
    <property type="project" value="InterPro"/>
</dbReference>
<evidence type="ECO:0000313" key="9">
    <source>
        <dbReference type="EMBL" id="EAW30101.1"/>
    </source>
</evidence>